<dbReference type="SMART" id="SM00650">
    <property type="entry name" value="rADc"/>
    <property type="match status" value="1"/>
</dbReference>
<dbReference type="InterPro" id="IPR023165">
    <property type="entry name" value="rRNA_Ade_diMease-like_C"/>
</dbReference>
<evidence type="ECO:0000256" key="3">
    <source>
        <dbReference type="ARBA" id="ARBA00022603"/>
    </source>
</evidence>
<dbReference type="GO" id="GO:0052908">
    <property type="term" value="F:16S rRNA (adenine(1518)-N(6)/adenine(1519)-N(6))-dimethyltransferase activity"/>
    <property type="evidence" value="ECO:0007669"/>
    <property type="project" value="UniProtKB-EC"/>
</dbReference>
<keyword evidence="6 7" id="KW-0694">RNA-binding</keyword>
<dbReference type="InterPro" id="IPR020598">
    <property type="entry name" value="rRNA_Ade_methylase_Trfase_N"/>
</dbReference>
<feature type="binding site" evidence="7">
    <location>
        <position position="12"/>
    </location>
    <ligand>
        <name>S-adenosyl-L-methionine</name>
        <dbReference type="ChEBI" id="CHEBI:59789"/>
    </ligand>
</feature>
<dbReference type="Proteomes" id="UP001236559">
    <property type="component" value="Unassembled WGS sequence"/>
</dbReference>
<feature type="domain" description="Ribosomal RNA adenine methylase transferase N-terminal" evidence="8">
    <location>
        <begin position="1"/>
        <end position="144"/>
    </location>
</feature>
<evidence type="ECO:0000313" key="9">
    <source>
        <dbReference type="EMBL" id="MDQ0274996.1"/>
    </source>
</evidence>
<dbReference type="InterPro" id="IPR001737">
    <property type="entry name" value="KsgA/Erm"/>
</dbReference>
<evidence type="ECO:0000256" key="4">
    <source>
        <dbReference type="ARBA" id="ARBA00022679"/>
    </source>
</evidence>
<keyword evidence="3 7" id="KW-0489">Methyltransferase</keyword>
<evidence type="ECO:0000256" key="7">
    <source>
        <dbReference type="PROSITE-ProRule" id="PRU01026"/>
    </source>
</evidence>
<organism evidence="9 10">
    <name type="scientific">Peptoniphilus koenoeneniae</name>
    <dbReference type="NCBI Taxonomy" id="507751"/>
    <lineage>
        <taxon>Bacteria</taxon>
        <taxon>Bacillati</taxon>
        <taxon>Bacillota</taxon>
        <taxon>Tissierellia</taxon>
        <taxon>Tissierellales</taxon>
        <taxon>Peptoniphilaceae</taxon>
        <taxon>Peptoniphilus</taxon>
    </lineage>
</organism>
<dbReference type="PANTHER" id="PTHR11727">
    <property type="entry name" value="DIMETHYLADENOSINE TRANSFERASE"/>
    <property type="match status" value="1"/>
</dbReference>
<dbReference type="EC" id="2.1.1.182" evidence="9"/>
<dbReference type="Pfam" id="PF00398">
    <property type="entry name" value="RrnaAD"/>
    <property type="match status" value="1"/>
</dbReference>
<gene>
    <name evidence="9" type="ORF">J2S72_001020</name>
</gene>
<dbReference type="PANTHER" id="PTHR11727:SF7">
    <property type="entry name" value="DIMETHYLADENOSINE TRANSFERASE-RELATED"/>
    <property type="match status" value="1"/>
</dbReference>
<keyword evidence="10" id="KW-1185">Reference proteome</keyword>
<protein>
    <submittedName>
        <fullName evidence="9">16S rRNA (Adenine1518-N6/adenine1519-N6)-dimethyltransferase</fullName>
        <ecNumber evidence="9">2.1.1.182</ecNumber>
    </submittedName>
</protein>
<keyword evidence="1" id="KW-0963">Cytoplasm</keyword>
<keyword evidence="4 7" id="KW-0808">Transferase</keyword>
<evidence type="ECO:0000256" key="1">
    <source>
        <dbReference type="ARBA" id="ARBA00022490"/>
    </source>
</evidence>
<dbReference type="InterPro" id="IPR011530">
    <property type="entry name" value="rRNA_adenine_dimethylase"/>
</dbReference>
<dbReference type="EMBL" id="JAUSTN010000005">
    <property type="protein sequence ID" value="MDQ0274996.1"/>
    <property type="molecule type" value="Genomic_DNA"/>
</dbReference>
<evidence type="ECO:0000256" key="2">
    <source>
        <dbReference type="ARBA" id="ARBA00022552"/>
    </source>
</evidence>
<keyword evidence="5 7" id="KW-0949">S-adenosyl-L-methionine</keyword>
<feature type="binding site" evidence="7">
    <location>
        <position position="36"/>
    </location>
    <ligand>
        <name>S-adenosyl-L-methionine</name>
        <dbReference type="ChEBI" id="CHEBI:59789"/>
    </ligand>
</feature>
<evidence type="ECO:0000259" key="8">
    <source>
        <dbReference type="SMART" id="SM00650"/>
    </source>
</evidence>
<dbReference type="NCBIfam" id="TIGR00755">
    <property type="entry name" value="ksgA"/>
    <property type="match status" value="1"/>
</dbReference>
<dbReference type="SUPFAM" id="SSF53335">
    <property type="entry name" value="S-adenosyl-L-methionine-dependent methyltransferases"/>
    <property type="match status" value="1"/>
</dbReference>
<evidence type="ECO:0000256" key="6">
    <source>
        <dbReference type="ARBA" id="ARBA00022884"/>
    </source>
</evidence>
<feature type="binding site" evidence="7">
    <location>
        <position position="59"/>
    </location>
    <ligand>
        <name>S-adenosyl-L-methionine</name>
        <dbReference type="ChEBI" id="CHEBI:59789"/>
    </ligand>
</feature>
<comment type="similarity">
    <text evidence="7">Belongs to the class I-like SAM-binding methyltransferase superfamily. rRNA adenine N(6)-methyltransferase family.</text>
</comment>
<dbReference type="InterPro" id="IPR029063">
    <property type="entry name" value="SAM-dependent_MTases_sf"/>
</dbReference>
<accession>A0ABU0AUR0</accession>
<proteinExistence type="inferred from homology"/>
<evidence type="ECO:0000313" key="10">
    <source>
        <dbReference type="Proteomes" id="UP001236559"/>
    </source>
</evidence>
<evidence type="ECO:0000256" key="5">
    <source>
        <dbReference type="ARBA" id="ARBA00022691"/>
    </source>
</evidence>
<dbReference type="Gene3D" id="1.10.8.100">
    <property type="entry name" value="Ribosomal RNA adenine dimethylase-like, domain 2"/>
    <property type="match status" value="1"/>
</dbReference>
<reference evidence="9 10" key="1">
    <citation type="submission" date="2023-07" db="EMBL/GenBank/DDBJ databases">
        <title>Genomic Encyclopedia of Type Strains, Phase IV (KMG-IV): sequencing the most valuable type-strain genomes for metagenomic binning, comparative biology and taxonomic classification.</title>
        <authorList>
            <person name="Goeker M."/>
        </authorList>
    </citation>
    <scope>NUCLEOTIDE SEQUENCE [LARGE SCALE GENOMIC DNA]</scope>
    <source>
        <strain evidence="9 10">DSM 22616</strain>
    </source>
</reference>
<comment type="caution">
    <text evidence="9">The sequence shown here is derived from an EMBL/GenBank/DDBJ whole genome shotgun (WGS) entry which is preliminary data.</text>
</comment>
<name>A0ABU0AUR0_9FIRM</name>
<dbReference type="PROSITE" id="PS51689">
    <property type="entry name" value="SAM_RNA_A_N6_MT"/>
    <property type="match status" value="1"/>
</dbReference>
<comment type="caution">
    <text evidence="7">Lacks conserved residue(s) required for the propagation of feature annotation.</text>
</comment>
<sequence>MALRGANILSVEIDENLKEIHKETLNYDNVEVVFQDFLKMDLEILKEHFKDKPIKVVANLPYYVTTPILTKLLEYEGNIESITVMVQKEVADRFTAKVGTKDYGSLTVFINYYADAKYEFSVPKTVFMPKPRVDSGVVKFKLKNKREEIDKEKMFRIVRASFSKRRKTILNALSTYGFNLDKVQIKEALSLSGIDPERRGETLSPEEFMVLAINFPDWR</sequence>
<feature type="binding site" evidence="7">
    <location>
        <position position="1"/>
    </location>
    <ligand>
        <name>S-adenosyl-L-methionine</name>
        <dbReference type="ChEBI" id="CHEBI:59789"/>
    </ligand>
</feature>
<keyword evidence="2" id="KW-0698">rRNA processing</keyword>
<dbReference type="Gene3D" id="3.40.50.150">
    <property type="entry name" value="Vaccinia Virus protein VP39"/>
    <property type="match status" value="1"/>
</dbReference>